<feature type="compositionally biased region" description="Polar residues" evidence="6">
    <location>
        <begin position="1"/>
        <end position="15"/>
    </location>
</feature>
<evidence type="ECO:0000256" key="6">
    <source>
        <dbReference type="SAM" id="MobiDB-lite"/>
    </source>
</evidence>
<dbReference type="GO" id="GO:0005886">
    <property type="term" value="C:plasma membrane"/>
    <property type="evidence" value="ECO:0007669"/>
    <property type="project" value="UniProtKB-SubCell"/>
</dbReference>
<feature type="transmembrane region" description="Helical" evidence="7">
    <location>
        <begin position="387"/>
        <end position="409"/>
    </location>
</feature>
<keyword evidence="2" id="KW-0813">Transport</keyword>
<dbReference type="InterPro" id="IPR020846">
    <property type="entry name" value="MFS_dom"/>
</dbReference>
<dbReference type="InterPro" id="IPR011701">
    <property type="entry name" value="MFS"/>
</dbReference>
<evidence type="ECO:0000256" key="3">
    <source>
        <dbReference type="ARBA" id="ARBA00022692"/>
    </source>
</evidence>
<dbReference type="GO" id="GO:0022857">
    <property type="term" value="F:transmembrane transporter activity"/>
    <property type="evidence" value="ECO:0007669"/>
    <property type="project" value="InterPro"/>
</dbReference>
<dbReference type="eggNOG" id="COG2271">
    <property type="taxonomic scope" value="Bacteria"/>
</dbReference>
<dbReference type="PANTHER" id="PTHR43791:SF36">
    <property type="entry name" value="TRANSPORTER, PUTATIVE (AFU_ORTHOLOGUE AFUA_6G08340)-RELATED"/>
    <property type="match status" value="1"/>
</dbReference>
<feature type="region of interest" description="Disordered" evidence="6">
    <location>
        <begin position="1"/>
        <end position="20"/>
    </location>
</feature>
<evidence type="ECO:0000256" key="4">
    <source>
        <dbReference type="ARBA" id="ARBA00022989"/>
    </source>
</evidence>
<dbReference type="Gene3D" id="1.20.1250.20">
    <property type="entry name" value="MFS general substrate transporter like domains"/>
    <property type="match status" value="2"/>
</dbReference>
<feature type="transmembrane region" description="Helical" evidence="7">
    <location>
        <begin position="94"/>
        <end position="115"/>
    </location>
</feature>
<protein>
    <submittedName>
        <fullName evidence="9">MFS permease</fullName>
    </submittedName>
</protein>
<dbReference type="AlphaFoldDB" id="A0A1D7W933"/>
<feature type="transmembrane region" description="Helical" evidence="7">
    <location>
        <begin position="297"/>
        <end position="318"/>
    </location>
</feature>
<reference evidence="10" key="1">
    <citation type="submission" date="2016-09" db="EMBL/GenBank/DDBJ databases">
        <title>Complete Genome Sequence of Brevibacterium linens SMQ-1335.</title>
        <authorList>
            <person name="de Melo A.G."/>
            <person name="Labrie S.J."/>
            <person name="Dumaresq J."/>
            <person name="Roberts R.J."/>
            <person name="Tremblay D.M."/>
            <person name="Moineau S."/>
        </authorList>
    </citation>
    <scope>NUCLEOTIDE SEQUENCE [LARGE SCALE GENOMIC DNA]</scope>
    <source>
        <strain evidence="10">SMQ-1335</strain>
    </source>
</reference>
<gene>
    <name evidence="9" type="ORF">BLSMQ_3777</name>
</gene>
<feature type="transmembrane region" description="Helical" evidence="7">
    <location>
        <begin position="27"/>
        <end position="44"/>
    </location>
</feature>
<feature type="transmembrane region" description="Helical" evidence="7">
    <location>
        <begin position="330"/>
        <end position="350"/>
    </location>
</feature>
<evidence type="ECO:0000256" key="5">
    <source>
        <dbReference type="ARBA" id="ARBA00023136"/>
    </source>
</evidence>
<organism evidence="9 10">
    <name type="scientific">Brevibacterium aurantiacum</name>
    <dbReference type="NCBI Taxonomy" id="273384"/>
    <lineage>
        <taxon>Bacteria</taxon>
        <taxon>Bacillati</taxon>
        <taxon>Actinomycetota</taxon>
        <taxon>Actinomycetes</taxon>
        <taxon>Micrococcales</taxon>
        <taxon>Brevibacteriaceae</taxon>
        <taxon>Brevibacterium</taxon>
    </lineage>
</organism>
<dbReference type="KEGG" id="blin:BLSMQ_3777"/>
<accession>A0A1D7W933</accession>
<keyword evidence="4 7" id="KW-1133">Transmembrane helix</keyword>
<evidence type="ECO:0000256" key="2">
    <source>
        <dbReference type="ARBA" id="ARBA00022448"/>
    </source>
</evidence>
<evidence type="ECO:0000259" key="8">
    <source>
        <dbReference type="PROSITE" id="PS50850"/>
    </source>
</evidence>
<feature type="transmembrane region" description="Helical" evidence="7">
    <location>
        <begin position="260"/>
        <end position="285"/>
    </location>
</feature>
<dbReference type="FunFam" id="1.20.1250.20:FF:000018">
    <property type="entry name" value="MFS transporter permease"/>
    <property type="match status" value="1"/>
</dbReference>
<dbReference type="Pfam" id="PF07690">
    <property type="entry name" value="MFS_1"/>
    <property type="match status" value="1"/>
</dbReference>
<dbReference type="EMBL" id="CP017150">
    <property type="protein sequence ID" value="AOP55475.1"/>
    <property type="molecule type" value="Genomic_DNA"/>
</dbReference>
<comment type="subcellular location">
    <subcellularLocation>
        <location evidence="1">Cell membrane</location>
        <topology evidence="1">Multi-pass membrane protein</topology>
    </subcellularLocation>
</comment>
<name>A0A1D7W933_BREAU</name>
<feature type="domain" description="Major facilitator superfamily (MFS) profile" evidence="8">
    <location>
        <begin position="31"/>
        <end position="445"/>
    </location>
</feature>
<evidence type="ECO:0000256" key="7">
    <source>
        <dbReference type="SAM" id="Phobius"/>
    </source>
</evidence>
<feature type="transmembrane region" description="Helical" evidence="7">
    <location>
        <begin position="191"/>
        <end position="214"/>
    </location>
</feature>
<evidence type="ECO:0000313" key="9">
    <source>
        <dbReference type="EMBL" id="AOP55475.1"/>
    </source>
</evidence>
<dbReference type="SUPFAM" id="SSF103473">
    <property type="entry name" value="MFS general substrate transporter"/>
    <property type="match status" value="1"/>
</dbReference>
<feature type="transmembrane region" description="Helical" evidence="7">
    <location>
        <begin position="356"/>
        <end position="375"/>
    </location>
</feature>
<dbReference type="PATRIC" id="fig|1703.10.peg.3896"/>
<dbReference type="Proteomes" id="UP000094793">
    <property type="component" value="Chromosome"/>
</dbReference>
<dbReference type="PANTHER" id="PTHR43791">
    <property type="entry name" value="PERMEASE-RELATED"/>
    <property type="match status" value="1"/>
</dbReference>
<evidence type="ECO:0000313" key="10">
    <source>
        <dbReference type="Proteomes" id="UP000094793"/>
    </source>
</evidence>
<feature type="transmembrane region" description="Helical" evidence="7">
    <location>
        <begin position="121"/>
        <end position="146"/>
    </location>
</feature>
<dbReference type="CDD" id="cd17319">
    <property type="entry name" value="MFS_ExuT_GudP_like"/>
    <property type="match status" value="1"/>
</dbReference>
<feature type="transmembrane region" description="Helical" evidence="7">
    <location>
        <begin position="158"/>
        <end position="179"/>
    </location>
</feature>
<keyword evidence="5 7" id="KW-0472">Membrane</keyword>
<dbReference type="RefSeq" id="WP_226823915.1">
    <property type="nucleotide sequence ID" value="NZ_CP025330.1"/>
</dbReference>
<keyword evidence="3 7" id="KW-0812">Transmembrane</keyword>
<proteinExistence type="predicted"/>
<dbReference type="InterPro" id="IPR036259">
    <property type="entry name" value="MFS_trans_sf"/>
</dbReference>
<dbReference type="PROSITE" id="PS50850">
    <property type="entry name" value="MFS"/>
    <property type="match status" value="1"/>
</dbReference>
<feature type="transmembrane region" description="Helical" evidence="7">
    <location>
        <begin position="421"/>
        <end position="440"/>
    </location>
</feature>
<sequence>MSSEVNPPVSQQPPSDSAMEKRTLRKVTVRLIPFIIAMYFINYLDRTNLGIAGPGGMNEDLAMTATQFGFAAGIFFFGYLLLEVPSNLALHKFGARIWLARILISWGLVAAAMAFVPSHGWLYFLRFLLGVAEAGFFPGVILYLTYWFPSSMRARATALFMLAIPMSSVIGSPLSSWLISSGNSIFENFAGWRFMFIVEGVPAVLLGIMCIFYLTDHPRDAKWLSAEERNWLQSKMDAEEKGKSETFHYPVRRSLLQPRVWALSFVYFGMVYGLYAMSFFLPTIISGFQETFGVEYSIVEIGFITAIPYVFGAFAMYFWSRHGDRTNERVWHVAIPLFIGGVTIPIALYLSSPFTTMIAVTITCMAICAALPTFWPLPQTFLAGAGAAAGLALINSLGNSAGFFAPYITGGLAELTGTQNAGMWVVGAAMVAAGIVTLILKSAPAPDKVNPEMTK</sequence>
<evidence type="ECO:0000256" key="1">
    <source>
        <dbReference type="ARBA" id="ARBA00004651"/>
    </source>
</evidence>
<feature type="transmembrane region" description="Helical" evidence="7">
    <location>
        <begin position="64"/>
        <end position="82"/>
    </location>
</feature>